<dbReference type="InterPro" id="IPR029058">
    <property type="entry name" value="AB_hydrolase_fold"/>
</dbReference>
<evidence type="ECO:0000313" key="2">
    <source>
        <dbReference type="EMBL" id="KXN65575.1"/>
    </source>
</evidence>
<evidence type="ECO:0000259" key="1">
    <source>
        <dbReference type="Pfam" id="PF01764"/>
    </source>
</evidence>
<dbReference type="GO" id="GO:0006629">
    <property type="term" value="P:lipid metabolic process"/>
    <property type="evidence" value="ECO:0007669"/>
    <property type="project" value="InterPro"/>
</dbReference>
<dbReference type="SUPFAM" id="SSF53474">
    <property type="entry name" value="alpha/beta-Hydrolases"/>
    <property type="match status" value="1"/>
</dbReference>
<dbReference type="PANTHER" id="PTHR45856:SF24">
    <property type="entry name" value="FUNGAL LIPASE-LIKE DOMAIN-CONTAINING PROTEIN"/>
    <property type="match status" value="1"/>
</dbReference>
<name>A0A137NS42_CONC2</name>
<sequence length="326" mass="36768">MKLILYSTSFIAANALIFNGFEKSPLNPKNFFADLFSLSDNIIKDLPNIANLKPPVRLPVPTKVRTPPASEVKRHWFHGTYSYCMLSKAIDFKCLFNCPSYKVTKTFEDILLGTFAIAGHDPVTKEIIVSHRGSSNLRNWLSDFNYQKTNMIGAPEGILLHKGFWDVYQSTAEDLNKYLMAMLDNPQFKGYKVVFTGQSLGGAVATIHAVDMAHKVKAKGFDIELYTYHSPRVGNQAFVDYTISQDITIARFTNRGDLVSHVGPRQYDYVHVPGEFHSDSSDLFGLTFHECSQEYDEDPACGWKEIMNIWLLDHIAGFGQPVNFAC</sequence>
<evidence type="ECO:0000313" key="3">
    <source>
        <dbReference type="Proteomes" id="UP000070444"/>
    </source>
</evidence>
<organism evidence="2 3">
    <name type="scientific">Conidiobolus coronatus (strain ATCC 28846 / CBS 209.66 / NRRL 28638)</name>
    <name type="common">Delacroixia coronata</name>
    <dbReference type="NCBI Taxonomy" id="796925"/>
    <lineage>
        <taxon>Eukaryota</taxon>
        <taxon>Fungi</taxon>
        <taxon>Fungi incertae sedis</taxon>
        <taxon>Zoopagomycota</taxon>
        <taxon>Entomophthoromycotina</taxon>
        <taxon>Entomophthoromycetes</taxon>
        <taxon>Entomophthorales</taxon>
        <taxon>Ancylistaceae</taxon>
        <taxon>Conidiobolus</taxon>
    </lineage>
</organism>
<dbReference type="CDD" id="cd00519">
    <property type="entry name" value="Lipase_3"/>
    <property type="match status" value="1"/>
</dbReference>
<gene>
    <name evidence="2" type="ORF">CONCODRAFT_140435</name>
</gene>
<reference evidence="2 3" key="1">
    <citation type="journal article" date="2015" name="Genome Biol. Evol.">
        <title>Phylogenomic analyses indicate that early fungi evolved digesting cell walls of algal ancestors of land plants.</title>
        <authorList>
            <person name="Chang Y."/>
            <person name="Wang S."/>
            <person name="Sekimoto S."/>
            <person name="Aerts A.L."/>
            <person name="Choi C."/>
            <person name="Clum A."/>
            <person name="LaButti K.M."/>
            <person name="Lindquist E.A."/>
            <person name="Yee Ngan C."/>
            <person name="Ohm R.A."/>
            <person name="Salamov A.A."/>
            <person name="Grigoriev I.V."/>
            <person name="Spatafora J.W."/>
            <person name="Berbee M.L."/>
        </authorList>
    </citation>
    <scope>NUCLEOTIDE SEQUENCE [LARGE SCALE GENOMIC DNA]</scope>
    <source>
        <strain evidence="2 3">NRRL 28638</strain>
    </source>
</reference>
<dbReference type="InterPro" id="IPR002921">
    <property type="entry name" value="Fungal_lipase-type"/>
</dbReference>
<dbReference type="OrthoDB" id="438440at2759"/>
<feature type="domain" description="Fungal lipase-type" evidence="1">
    <location>
        <begin position="129"/>
        <end position="264"/>
    </location>
</feature>
<dbReference type="EMBL" id="KQ964853">
    <property type="protein sequence ID" value="KXN65575.1"/>
    <property type="molecule type" value="Genomic_DNA"/>
</dbReference>
<dbReference type="GO" id="GO:0016787">
    <property type="term" value="F:hydrolase activity"/>
    <property type="evidence" value="ECO:0007669"/>
    <property type="project" value="UniProtKB-KW"/>
</dbReference>
<dbReference type="Proteomes" id="UP000070444">
    <property type="component" value="Unassembled WGS sequence"/>
</dbReference>
<dbReference type="Pfam" id="PF01764">
    <property type="entry name" value="Lipase_3"/>
    <property type="match status" value="1"/>
</dbReference>
<protein>
    <submittedName>
        <fullName evidence="2">Alpha/beta-hydrolase</fullName>
    </submittedName>
</protein>
<keyword evidence="2" id="KW-0378">Hydrolase</keyword>
<dbReference type="PANTHER" id="PTHR45856">
    <property type="entry name" value="ALPHA/BETA-HYDROLASES SUPERFAMILY PROTEIN"/>
    <property type="match status" value="1"/>
</dbReference>
<accession>A0A137NS42</accession>
<proteinExistence type="predicted"/>
<dbReference type="Gene3D" id="3.40.50.1820">
    <property type="entry name" value="alpha/beta hydrolase"/>
    <property type="match status" value="1"/>
</dbReference>
<dbReference type="InterPro" id="IPR051218">
    <property type="entry name" value="Sec_MonoDiacylglyc_Lipase"/>
</dbReference>
<keyword evidence="3" id="KW-1185">Reference proteome</keyword>
<dbReference type="AlphaFoldDB" id="A0A137NS42"/>